<name>A0ACA9Q9I7_9GLOM</name>
<reference evidence="1" key="1">
    <citation type="submission" date="2021-06" db="EMBL/GenBank/DDBJ databases">
        <authorList>
            <person name="Kallberg Y."/>
            <person name="Tangrot J."/>
            <person name="Rosling A."/>
        </authorList>
    </citation>
    <scope>NUCLEOTIDE SEQUENCE</scope>
    <source>
        <strain evidence="1">IL203A</strain>
    </source>
</reference>
<feature type="non-terminal residue" evidence="1">
    <location>
        <position position="224"/>
    </location>
</feature>
<proteinExistence type="predicted"/>
<organism evidence="1 2">
    <name type="scientific">Dentiscutata heterogama</name>
    <dbReference type="NCBI Taxonomy" id="1316150"/>
    <lineage>
        <taxon>Eukaryota</taxon>
        <taxon>Fungi</taxon>
        <taxon>Fungi incertae sedis</taxon>
        <taxon>Mucoromycota</taxon>
        <taxon>Glomeromycotina</taxon>
        <taxon>Glomeromycetes</taxon>
        <taxon>Diversisporales</taxon>
        <taxon>Gigasporaceae</taxon>
        <taxon>Dentiscutata</taxon>
    </lineage>
</organism>
<dbReference type="EMBL" id="CAJVPU010040680">
    <property type="protein sequence ID" value="CAG8739813.1"/>
    <property type="molecule type" value="Genomic_DNA"/>
</dbReference>
<evidence type="ECO:0000313" key="2">
    <source>
        <dbReference type="Proteomes" id="UP000789702"/>
    </source>
</evidence>
<evidence type="ECO:0000313" key="1">
    <source>
        <dbReference type="EMBL" id="CAG8739813.1"/>
    </source>
</evidence>
<accession>A0ACA9Q9I7</accession>
<protein>
    <submittedName>
        <fullName evidence="1">15666_t:CDS:1</fullName>
    </submittedName>
</protein>
<keyword evidence="2" id="KW-1185">Reference proteome</keyword>
<sequence>NLHLFNGEIDNVFFNLQAKYGEMFEVFIGSERKIWLGDAKLIKKINDHHQNQTFQFVLRNRGTMVTQSIMIYSFLSQFVQNFLMNWMDTGWFQEMNLISQNGFTKTEEKKLKYPKDEILSSDILTLFICVNAERSMRINKENIPMVDDEIMQLMLESITGGSTLCFTISFLCLNPVAIYEEIDRIFCNDRARPITTMILLKMTYTEACIKESLRIIPIAPILYK</sequence>
<feature type="non-terminal residue" evidence="1">
    <location>
        <position position="1"/>
    </location>
</feature>
<comment type="caution">
    <text evidence="1">The sequence shown here is derived from an EMBL/GenBank/DDBJ whole genome shotgun (WGS) entry which is preliminary data.</text>
</comment>
<dbReference type="Proteomes" id="UP000789702">
    <property type="component" value="Unassembled WGS sequence"/>
</dbReference>
<gene>
    <name evidence="1" type="ORF">DHETER_LOCUS13977</name>
</gene>